<dbReference type="AlphaFoldDB" id="S4NQS1"/>
<reference evidence="1" key="1">
    <citation type="journal article" date="2013" name="BMC Genomics">
        <title>Unscrambling butterfly oogenesis.</title>
        <authorList>
            <person name="Carter J.M."/>
            <person name="Baker S.C."/>
            <person name="Pink R."/>
            <person name="Carter D.R."/>
            <person name="Collins A."/>
            <person name="Tomlin J."/>
            <person name="Gibbs M."/>
            <person name="Breuker C.J."/>
        </authorList>
    </citation>
    <scope>NUCLEOTIDE SEQUENCE</scope>
    <source>
        <tissue evidence="1">Ovary</tissue>
    </source>
</reference>
<sequence length="69" mass="7842">MNMNIYQCSLVLPVYYKHCVPSLQRTKGLYVIRVYITVVKAKKFLLIASRIFSGSAFHNSIACTVNESL</sequence>
<evidence type="ECO:0000313" key="1">
    <source>
        <dbReference type="EMBL" id="JAA79404.1"/>
    </source>
</evidence>
<accession>S4NQS1</accession>
<dbReference type="EMBL" id="GAIX01013156">
    <property type="protein sequence ID" value="JAA79404.1"/>
    <property type="molecule type" value="Transcribed_RNA"/>
</dbReference>
<name>S4NQS1_9NEOP</name>
<proteinExistence type="predicted"/>
<protein>
    <submittedName>
        <fullName evidence="1">Uncharacterized protein</fullName>
    </submittedName>
</protein>
<organism evidence="1">
    <name type="scientific">Pararge aegeria</name>
    <name type="common">speckled wood butterfly</name>
    <dbReference type="NCBI Taxonomy" id="116150"/>
    <lineage>
        <taxon>Eukaryota</taxon>
        <taxon>Metazoa</taxon>
        <taxon>Ecdysozoa</taxon>
        <taxon>Arthropoda</taxon>
        <taxon>Hexapoda</taxon>
        <taxon>Insecta</taxon>
        <taxon>Pterygota</taxon>
        <taxon>Neoptera</taxon>
        <taxon>Endopterygota</taxon>
        <taxon>Lepidoptera</taxon>
        <taxon>Glossata</taxon>
        <taxon>Ditrysia</taxon>
        <taxon>Papilionoidea</taxon>
        <taxon>Nymphalidae</taxon>
        <taxon>Satyrinae</taxon>
        <taxon>Satyrini</taxon>
        <taxon>Parargina</taxon>
        <taxon>Pararge</taxon>
    </lineage>
</organism>
<reference evidence="1" key="2">
    <citation type="submission" date="2013-05" db="EMBL/GenBank/DDBJ databases">
        <authorList>
            <person name="Carter J.-M."/>
            <person name="Baker S.C."/>
            <person name="Pink R."/>
            <person name="Carter D.R.F."/>
            <person name="Collins A."/>
            <person name="Tomlin J."/>
            <person name="Gibbs M."/>
            <person name="Breuker C.J."/>
        </authorList>
    </citation>
    <scope>NUCLEOTIDE SEQUENCE</scope>
    <source>
        <tissue evidence="1">Ovary</tissue>
    </source>
</reference>